<evidence type="ECO:0000256" key="8">
    <source>
        <dbReference type="ARBA" id="ARBA00023242"/>
    </source>
</evidence>
<dbReference type="PANTHER" id="PTHR31571">
    <property type="entry name" value="ALTERED INHERITANCE OF MITOCHONDRIA PROTEIN 6"/>
    <property type="match status" value="1"/>
</dbReference>
<dbReference type="GO" id="GO:0006974">
    <property type="term" value="P:DNA damage response"/>
    <property type="evidence" value="ECO:0007669"/>
    <property type="project" value="UniProtKB-KW"/>
</dbReference>
<evidence type="ECO:0000256" key="7">
    <source>
        <dbReference type="ARBA" id="ARBA00023163"/>
    </source>
</evidence>
<keyword evidence="8" id="KW-0539">Nucleus</keyword>
<dbReference type="EC" id="2.3.1.48" evidence="2"/>
<accession>G3AJC6</accession>
<dbReference type="AlphaFoldDB" id="G3AJC6"/>
<evidence type="ECO:0000313" key="11">
    <source>
        <dbReference type="Proteomes" id="UP000000709"/>
    </source>
</evidence>
<protein>
    <recommendedName>
        <fullName evidence="2">histone acetyltransferase</fullName>
        <ecNumber evidence="2">2.3.1.48</ecNumber>
    </recommendedName>
</protein>
<dbReference type="GO" id="GO:0005634">
    <property type="term" value="C:nucleus"/>
    <property type="evidence" value="ECO:0007669"/>
    <property type="project" value="UniProtKB-SubCell"/>
</dbReference>
<dbReference type="eggNOG" id="KOG4534">
    <property type="taxonomic scope" value="Eukaryota"/>
</dbReference>
<sequence>MNEIFENISKYLPENVTFKGLYLQSNPVYIKSPIYISKSSEIFPDTVKIRHFISISTDDDITILGIEIFVYLQIYQDQIDQYIFVSKCDTVGLSKVNFKVGSIIEKVVEFLINYDLTKYKIKQRKVKEDDKEDKSKEQKHERKQGSETLFLINKVLEKLQDPKFKIPYYSSSNHPTQPSESLCQLPPIQNIKVCLFTKAAPQYLFPDSAKNPHKHVINGQQLLKWWIPVINNATSKWPIHKLAIPGSDDISTKKFIQGLPNWSIGHIFNTSGPAVYNIALFPDDPKGRFLEHLIVENRYGNVGVDQFYEELGYRQEFRLGDLVGLIGCENRGVSIPAPGEQEDEDAITKLSVHQYKQFINLIKSEDYHIEQDVKTLVGTKIPAFMKKNNINFEYKPIKGKMPRTNATKPTQQAQTINTLTVKRKTNDLTGLIKRKKPESQKS</sequence>
<dbReference type="RefSeq" id="XP_007374169.1">
    <property type="nucleotide sequence ID" value="XM_007374107.1"/>
</dbReference>
<dbReference type="FunCoup" id="G3AJC6">
    <property type="interactions" value="30"/>
</dbReference>
<comment type="subcellular location">
    <subcellularLocation>
        <location evidence="1">Nucleus</location>
    </subcellularLocation>
</comment>
<organism evidence="11">
    <name type="scientific">Spathaspora passalidarum (strain NRRL Y-27907 / 11-Y1)</name>
    <dbReference type="NCBI Taxonomy" id="619300"/>
    <lineage>
        <taxon>Eukaryota</taxon>
        <taxon>Fungi</taxon>
        <taxon>Dikarya</taxon>
        <taxon>Ascomycota</taxon>
        <taxon>Saccharomycotina</taxon>
        <taxon>Pichiomycetes</taxon>
        <taxon>Debaryomycetaceae</taxon>
        <taxon>Spathaspora</taxon>
    </lineage>
</organism>
<reference evidence="10 11" key="1">
    <citation type="journal article" date="2011" name="Proc. Natl. Acad. Sci. U.S.A.">
        <title>Comparative genomics of xylose-fermenting fungi for enhanced biofuel production.</title>
        <authorList>
            <person name="Wohlbach D.J."/>
            <person name="Kuo A."/>
            <person name="Sato T.K."/>
            <person name="Potts K.M."/>
            <person name="Salamov A.A."/>
            <person name="LaButti K.M."/>
            <person name="Sun H."/>
            <person name="Clum A."/>
            <person name="Pangilinan J.L."/>
            <person name="Lindquist E.A."/>
            <person name="Lucas S."/>
            <person name="Lapidus A."/>
            <person name="Jin M."/>
            <person name="Gunawan C."/>
            <person name="Balan V."/>
            <person name="Dale B.E."/>
            <person name="Jeffries T.W."/>
            <person name="Zinkel R."/>
            <person name="Barry K.W."/>
            <person name="Grigoriev I.V."/>
            <person name="Gasch A.P."/>
        </authorList>
    </citation>
    <scope>NUCLEOTIDE SEQUENCE [LARGE SCALE GENOMIC DNA]</scope>
    <source>
        <strain evidence="11">NRRL Y-27907 / 11-Y1</strain>
    </source>
</reference>
<keyword evidence="6" id="KW-0805">Transcription regulation</keyword>
<evidence type="ECO:0000256" key="4">
    <source>
        <dbReference type="ARBA" id="ARBA00022763"/>
    </source>
</evidence>
<evidence type="ECO:0000256" key="1">
    <source>
        <dbReference type="ARBA" id="ARBA00004123"/>
    </source>
</evidence>
<dbReference type="InParanoid" id="G3AJC6"/>
<evidence type="ECO:0000256" key="3">
    <source>
        <dbReference type="ARBA" id="ARBA00022679"/>
    </source>
</evidence>
<keyword evidence="4" id="KW-0227">DNA damage</keyword>
<dbReference type="EMBL" id="GL996500">
    <property type="protein sequence ID" value="EGW34585.1"/>
    <property type="molecule type" value="Genomic_DNA"/>
</dbReference>
<dbReference type="SMART" id="SM01250">
    <property type="entry name" value="KAT11"/>
    <property type="match status" value="1"/>
</dbReference>
<keyword evidence="11" id="KW-1185">Reference proteome</keyword>
<comment type="catalytic activity">
    <reaction evidence="9">
        <text>L-lysyl-[histone] + acetyl-CoA = N(6)-acetyl-L-lysyl-[histone] + CoA + H(+)</text>
        <dbReference type="Rhea" id="RHEA:21992"/>
        <dbReference type="Rhea" id="RHEA-COMP:9845"/>
        <dbReference type="Rhea" id="RHEA-COMP:11338"/>
        <dbReference type="ChEBI" id="CHEBI:15378"/>
        <dbReference type="ChEBI" id="CHEBI:29969"/>
        <dbReference type="ChEBI" id="CHEBI:57287"/>
        <dbReference type="ChEBI" id="CHEBI:57288"/>
        <dbReference type="ChEBI" id="CHEBI:61930"/>
        <dbReference type="EC" id="2.3.1.48"/>
    </reaction>
    <physiologicalReaction direction="left-to-right" evidence="9">
        <dbReference type="Rhea" id="RHEA:21993"/>
    </physiologicalReaction>
</comment>
<name>G3AJC6_SPAPN</name>
<evidence type="ECO:0000256" key="5">
    <source>
        <dbReference type="ARBA" id="ARBA00022990"/>
    </source>
</evidence>
<dbReference type="Proteomes" id="UP000000709">
    <property type="component" value="Unassembled WGS sequence"/>
</dbReference>
<keyword evidence="7" id="KW-0804">Transcription</keyword>
<dbReference type="PANTHER" id="PTHR31571:SF2">
    <property type="entry name" value="HISTONE ACETYLTRANSFERASE RTT109"/>
    <property type="match status" value="1"/>
</dbReference>
<dbReference type="Pfam" id="PF08214">
    <property type="entry name" value="HAT_KAT11"/>
    <property type="match status" value="1"/>
</dbReference>
<keyword evidence="3" id="KW-0808">Transferase</keyword>
<evidence type="ECO:0000256" key="2">
    <source>
        <dbReference type="ARBA" id="ARBA00013184"/>
    </source>
</evidence>
<dbReference type="HOGENOM" id="CLU_050421_0_0_1"/>
<dbReference type="PROSITE" id="PS51728">
    <property type="entry name" value="RTT109_HAT"/>
    <property type="match status" value="1"/>
</dbReference>
<keyword evidence="5" id="KW-0007">Acetylation</keyword>
<evidence type="ECO:0000256" key="6">
    <source>
        <dbReference type="ARBA" id="ARBA00023015"/>
    </source>
</evidence>
<dbReference type="STRING" id="619300.G3AJC6"/>
<dbReference type="GO" id="GO:0006355">
    <property type="term" value="P:regulation of DNA-templated transcription"/>
    <property type="evidence" value="ECO:0007669"/>
    <property type="project" value="InterPro"/>
</dbReference>
<dbReference type="OrthoDB" id="3361892at2759"/>
<proteinExistence type="predicted"/>
<dbReference type="InterPro" id="IPR013178">
    <property type="entry name" value="Histone_AcTrfase_Rtt109/CBP"/>
</dbReference>
<dbReference type="KEGG" id="spaa:SPAPADRAFT_149683"/>
<gene>
    <name evidence="10" type="ORF">SPAPADRAFT_149683</name>
</gene>
<dbReference type="GeneID" id="18870834"/>
<dbReference type="OMA" id="FLEHLIV"/>
<dbReference type="InterPro" id="IPR016849">
    <property type="entry name" value="Rtt109"/>
</dbReference>
<dbReference type="InterPro" id="IPR051236">
    <property type="entry name" value="HAT_RTT109-like"/>
</dbReference>
<evidence type="ECO:0000256" key="9">
    <source>
        <dbReference type="ARBA" id="ARBA00048940"/>
    </source>
</evidence>
<dbReference type="GO" id="GO:0032931">
    <property type="term" value="F:histone H3K56 acetyltransferase activity"/>
    <property type="evidence" value="ECO:0007669"/>
    <property type="project" value="TreeGrafter"/>
</dbReference>
<evidence type="ECO:0000313" key="10">
    <source>
        <dbReference type="EMBL" id="EGW34585.1"/>
    </source>
</evidence>